<feature type="compositionally biased region" description="Polar residues" evidence="1">
    <location>
        <begin position="751"/>
        <end position="765"/>
    </location>
</feature>
<feature type="region of interest" description="Disordered" evidence="1">
    <location>
        <begin position="248"/>
        <end position="296"/>
    </location>
</feature>
<feature type="compositionally biased region" description="Polar residues" evidence="1">
    <location>
        <begin position="154"/>
        <end position="163"/>
    </location>
</feature>
<feature type="compositionally biased region" description="Polar residues" evidence="1">
    <location>
        <begin position="789"/>
        <end position="806"/>
    </location>
</feature>
<feature type="region of interest" description="Disordered" evidence="1">
    <location>
        <begin position="723"/>
        <end position="768"/>
    </location>
</feature>
<reference evidence="2 3" key="1">
    <citation type="submission" date="2024-10" db="EMBL/GenBank/DDBJ databases">
        <title>Updated reference genomes for cyclostephanoid diatoms.</title>
        <authorList>
            <person name="Roberts W.R."/>
            <person name="Alverson A.J."/>
        </authorList>
    </citation>
    <scope>NUCLEOTIDE SEQUENCE [LARGE SCALE GENOMIC DNA]</scope>
    <source>
        <strain evidence="2 3">AJA010-31</strain>
    </source>
</reference>
<proteinExistence type="predicted"/>
<feature type="region of interest" description="Disordered" evidence="1">
    <location>
        <begin position="303"/>
        <end position="322"/>
    </location>
</feature>
<comment type="caution">
    <text evidence="2">The sequence shown here is derived from an EMBL/GenBank/DDBJ whole genome shotgun (WGS) entry which is preliminary data.</text>
</comment>
<feature type="compositionally biased region" description="Polar residues" evidence="1">
    <location>
        <begin position="250"/>
        <end position="260"/>
    </location>
</feature>
<feature type="compositionally biased region" description="Low complexity" evidence="1">
    <location>
        <begin position="215"/>
        <end position="224"/>
    </location>
</feature>
<protein>
    <submittedName>
        <fullName evidence="2">Uncharacterized protein</fullName>
    </submittedName>
</protein>
<dbReference type="EMBL" id="JALLPJ020000104">
    <property type="protein sequence ID" value="KAL3802279.1"/>
    <property type="molecule type" value="Genomic_DNA"/>
</dbReference>
<feature type="region of interest" description="Disordered" evidence="1">
    <location>
        <begin position="1"/>
        <end position="74"/>
    </location>
</feature>
<feature type="compositionally biased region" description="Polar residues" evidence="1">
    <location>
        <begin position="481"/>
        <end position="490"/>
    </location>
</feature>
<name>A0ABD3QQ14_9STRA</name>
<feature type="compositionally biased region" description="Basic and acidic residues" evidence="1">
    <location>
        <begin position="417"/>
        <end position="427"/>
    </location>
</feature>
<accession>A0ABD3QQ14</accession>
<feature type="region of interest" description="Disordered" evidence="1">
    <location>
        <begin position="407"/>
        <end position="427"/>
    </location>
</feature>
<feature type="region of interest" description="Disordered" evidence="1">
    <location>
        <begin position="129"/>
        <end position="234"/>
    </location>
</feature>
<feature type="region of interest" description="Disordered" evidence="1">
    <location>
        <begin position="614"/>
        <end position="646"/>
    </location>
</feature>
<feature type="compositionally biased region" description="Pro residues" evidence="1">
    <location>
        <begin position="1"/>
        <end position="12"/>
    </location>
</feature>
<evidence type="ECO:0000256" key="1">
    <source>
        <dbReference type="SAM" id="MobiDB-lite"/>
    </source>
</evidence>
<evidence type="ECO:0000313" key="2">
    <source>
        <dbReference type="EMBL" id="KAL3802279.1"/>
    </source>
</evidence>
<sequence length="862" mass="94995">MMETNQPPPPPSGGHMMQSRTTSTSHGLRSRSNGRRSRRYTQIDDNASASTEKYSQRRSSNHTRASDFNASADFNTSNTNIMAVTNEMNDQMNENGRCIRHPGIELCRRENNAWRVLLQDCPLCSMASAESASSSTISPSGLNNSGRRKGGESSLKTDTTSPLSEEEECNKSWTMSDASSDGGSARDHKPKKQNSIHQDAGAPPPPPRRKKKSKQTSTTSNRTSTTREDRRQNNQAVASLKELGKKLAAENNTASESTLRSTDKDDTSIAVRSSKRHPPPPPRRVTGGGVNRDLRSLSIKELSELRRSRKKAGVSTRDGNTANTIRVGGEMIDEASDLISRMSQMSKSEDKRRRRRVVGGREETKAILGAAAEARARVLSRRGGLLHEKNVELPYNDDVNSRGMEKRMASEGSVGHDIGRGRDKRGEADILGAAEEIRSRARRSLSRSRERVKAASLFCGETPDDYGDDDSGGGGDDGNETVATSTSRRSILNPHGLSVTPQAPAVERRSHSRGKERGYAPESTDDETCNTHNGGISPARSTERRDRSRNRRGTLDSDLQISSAQALINRRREMRERIAERQINAEKRHNRSVTDLDTSEKAAVNDLANAMLHEWSDVTTPRQSRRSSREKGGGRRGRSRSIVRDGLSKIRSASLTAFRKSSRSVSGLDDANTVDTGKKSTASSILGKIKNHGRSLSRGRSVASDFDARSDCRSESFALTSGGAFNSRDADNKSRSSIMRRFSIKSKENGRSQSYETQSDNFSQRSSDDIWGNKVEGFSRSNLARRLSKTSSSKGMVKSLSRNNSMGDGMNEYAAKSHEYNSTRSESYVTDQDQGLAWYEEDDLAIHSRFKKSPQTATNPFD</sequence>
<feature type="compositionally biased region" description="Basic and acidic residues" evidence="1">
    <location>
        <begin position="506"/>
        <end position="519"/>
    </location>
</feature>
<feature type="compositionally biased region" description="Polar residues" evidence="1">
    <location>
        <begin position="18"/>
        <end position="27"/>
    </location>
</feature>
<feature type="compositionally biased region" description="Acidic residues" evidence="1">
    <location>
        <begin position="462"/>
        <end position="471"/>
    </location>
</feature>
<feature type="region of interest" description="Disordered" evidence="1">
    <location>
        <begin position="786"/>
        <end position="808"/>
    </location>
</feature>
<dbReference type="Proteomes" id="UP001530400">
    <property type="component" value="Unassembled WGS sequence"/>
</dbReference>
<feature type="region of interest" description="Disordered" evidence="1">
    <location>
        <begin position="459"/>
        <end position="556"/>
    </location>
</feature>
<organism evidence="2 3">
    <name type="scientific">Cyclotella atomus</name>
    <dbReference type="NCBI Taxonomy" id="382360"/>
    <lineage>
        <taxon>Eukaryota</taxon>
        <taxon>Sar</taxon>
        <taxon>Stramenopiles</taxon>
        <taxon>Ochrophyta</taxon>
        <taxon>Bacillariophyta</taxon>
        <taxon>Coscinodiscophyceae</taxon>
        <taxon>Thalassiosirophycidae</taxon>
        <taxon>Stephanodiscales</taxon>
        <taxon>Stephanodiscaceae</taxon>
        <taxon>Cyclotella</taxon>
    </lineage>
</organism>
<feature type="compositionally biased region" description="Low complexity" evidence="1">
    <location>
        <begin position="129"/>
        <end position="140"/>
    </location>
</feature>
<keyword evidence="3" id="KW-1185">Reference proteome</keyword>
<evidence type="ECO:0000313" key="3">
    <source>
        <dbReference type="Proteomes" id="UP001530400"/>
    </source>
</evidence>
<gene>
    <name evidence="2" type="ORF">ACHAWO_002127</name>
</gene>
<feature type="compositionally biased region" description="Polar residues" evidence="1">
    <location>
        <begin position="43"/>
        <end position="53"/>
    </location>
</feature>
<dbReference type="AlphaFoldDB" id="A0ABD3QQ14"/>
<feature type="compositionally biased region" description="Polar residues" evidence="1">
    <location>
        <begin position="62"/>
        <end position="74"/>
    </location>
</feature>
<feature type="compositionally biased region" description="Basic residues" evidence="1">
    <location>
        <begin position="28"/>
        <end position="39"/>
    </location>
</feature>